<protein>
    <recommendedName>
        <fullName evidence="4">F-box domain-containing protein</fullName>
    </recommendedName>
</protein>
<gene>
    <name evidence="2" type="ORF">ASPCAL11997</name>
</gene>
<evidence type="ECO:0000313" key="3">
    <source>
        <dbReference type="Proteomes" id="UP000054771"/>
    </source>
</evidence>
<dbReference type="SUPFAM" id="SSF81383">
    <property type="entry name" value="F-box domain"/>
    <property type="match status" value="1"/>
</dbReference>
<organism evidence="2 3">
    <name type="scientific">Aspergillus calidoustus</name>
    <dbReference type="NCBI Taxonomy" id="454130"/>
    <lineage>
        <taxon>Eukaryota</taxon>
        <taxon>Fungi</taxon>
        <taxon>Dikarya</taxon>
        <taxon>Ascomycota</taxon>
        <taxon>Pezizomycotina</taxon>
        <taxon>Eurotiomycetes</taxon>
        <taxon>Eurotiomycetidae</taxon>
        <taxon>Eurotiales</taxon>
        <taxon>Aspergillaceae</taxon>
        <taxon>Aspergillus</taxon>
        <taxon>Aspergillus subgen. Nidulantes</taxon>
    </lineage>
</organism>
<reference evidence="3" key="1">
    <citation type="journal article" date="2016" name="Genome Announc.">
        <title>Draft genome sequences of fungus Aspergillus calidoustus.</title>
        <authorList>
            <person name="Horn F."/>
            <person name="Linde J."/>
            <person name="Mattern D.J."/>
            <person name="Walther G."/>
            <person name="Guthke R."/>
            <person name="Scherlach K."/>
            <person name="Martin K."/>
            <person name="Brakhage A.A."/>
            <person name="Petzke L."/>
            <person name="Valiante V."/>
        </authorList>
    </citation>
    <scope>NUCLEOTIDE SEQUENCE [LARGE SCALE GENOMIC DNA]</scope>
    <source>
        <strain evidence="3">SF006504</strain>
    </source>
</reference>
<dbReference type="InterPro" id="IPR036047">
    <property type="entry name" value="F-box-like_dom_sf"/>
</dbReference>
<feature type="compositionally biased region" description="Acidic residues" evidence="1">
    <location>
        <begin position="51"/>
        <end position="63"/>
    </location>
</feature>
<dbReference type="Proteomes" id="UP000054771">
    <property type="component" value="Unassembled WGS sequence"/>
</dbReference>
<feature type="compositionally biased region" description="Acidic residues" evidence="1">
    <location>
        <begin position="73"/>
        <end position="87"/>
    </location>
</feature>
<evidence type="ECO:0008006" key="4">
    <source>
        <dbReference type="Google" id="ProtNLM"/>
    </source>
</evidence>
<dbReference type="EMBL" id="CDMC01000012">
    <property type="protein sequence ID" value="CEL08852.1"/>
    <property type="molecule type" value="Genomic_DNA"/>
</dbReference>
<dbReference type="AlphaFoldDB" id="A0A0U5H4L3"/>
<dbReference type="STRING" id="454130.A0A0U5H4L3"/>
<name>A0A0U5H4L3_ASPCI</name>
<dbReference type="OrthoDB" id="5273847at2759"/>
<feature type="region of interest" description="Disordered" evidence="1">
    <location>
        <begin position="46"/>
        <end position="87"/>
    </location>
</feature>
<proteinExistence type="predicted"/>
<evidence type="ECO:0000313" key="2">
    <source>
        <dbReference type="EMBL" id="CEL08852.1"/>
    </source>
</evidence>
<sequence length="801" mass="90280">MGKITFYCNICAGPLSDWELRKRSMLQPGEMADVCFDDDCDCDYEGGAANDEGDGSDEDDDIVDGDRAQNSQEEGEDDPMVEPNSEEDLARHDSYCNYRRGYWGDILAEGDVEWLSEACMLRMRGFDDESGEEDGDAPSRYPSGVNPGDCYITHCGSYDAYEGLSISRTGEDYYPNQDGFMLHSKCWNMLHFVFSITRPEDGRLDHQRLYRTMLGKLADQNDIYIDWDDERLYGGTEEFAEQEWVPVPGYEWLVADPHKDGGFSELVRESTKQEPDVEPGSLCLGGHTPIAVSDDPFARLPIEVHHMILELLPAKSVLNSFLSSRVLCASSAGLPQSFWKSRIFTDIPWAVRPSLLTSISQETGRVDYQNLLKLLKKAGAAPPNGRNARYETWLSLKNRRRIWTCCEGILEAMDLGRKESGYVSRELEALTSSRIARIRQPELREMGKLVNRETYFRPTTLDQPPLRSLTVYFSEQMSVVGIEWQLKGETAGRLFGNRGAGMQSVALPQDLVITGIVLSLGSASRSKDKHRAIRGLVLLSADDDYRACVKLGRWADGDIVHVFRPAKTQPDATIVGIAGQYSNTSITQFGILTADVINRTPPTVAPIVSNLDIYTRWYSNYILLPNKDIQLRIRHGILGFHLRHISPFDPPILENPAQYIDLRDRQIASIQTFYPLGQNKEFGGFRMDFADGSHEVVNKEEEDFGFHYLKEVATFDVEAKEVITKLICYFNSNRSRTTPSVLHGIEFITSKNRKLSLGWLDASSEDYRRDSYVRRGERVVGLHFGIKSPVIESIGLVVSSS</sequence>
<keyword evidence="3" id="KW-1185">Reference proteome</keyword>
<evidence type="ECO:0000256" key="1">
    <source>
        <dbReference type="SAM" id="MobiDB-lite"/>
    </source>
</evidence>
<accession>A0A0U5H4L3</accession>